<keyword evidence="3" id="KW-1185">Reference proteome</keyword>
<gene>
    <name evidence="2" type="ORF">CSSPTR1EN2_LOCUS18390</name>
</gene>
<organism evidence="2 3">
    <name type="scientific">Sphagnum troendelagicum</name>
    <dbReference type="NCBI Taxonomy" id="128251"/>
    <lineage>
        <taxon>Eukaryota</taxon>
        <taxon>Viridiplantae</taxon>
        <taxon>Streptophyta</taxon>
        <taxon>Embryophyta</taxon>
        <taxon>Bryophyta</taxon>
        <taxon>Sphagnophytina</taxon>
        <taxon>Sphagnopsida</taxon>
        <taxon>Sphagnales</taxon>
        <taxon>Sphagnaceae</taxon>
        <taxon>Sphagnum</taxon>
    </lineage>
</organism>
<dbReference type="EMBL" id="OZ019897">
    <property type="protein sequence ID" value="CAK9226740.1"/>
    <property type="molecule type" value="Genomic_DNA"/>
</dbReference>
<proteinExistence type="predicted"/>
<evidence type="ECO:0000256" key="1">
    <source>
        <dbReference type="SAM" id="MobiDB-lite"/>
    </source>
</evidence>
<reference evidence="2" key="1">
    <citation type="submission" date="2024-02" db="EMBL/GenBank/DDBJ databases">
        <authorList>
            <consortium name="ELIXIR-Norway"/>
            <consortium name="Elixir Norway"/>
        </authorList>
    </citation>
    <scope>NUCLEOTIDE SEQUENCE</scope>
</reference>
<feature type="region of interest" description="Disordered" evidence="1">
    <location>
        <begin position="68"/>
        <end position="100"/>
    </location>
</feature>
<name>A0ABP0UQD3_9BRYO</name>
<accession>A0ABP0UQD3</accession>
<dbReference type="Proteomes" id="UP001497512">
    <property type="component" value="Chromosome 5"/>
</dbReference>
<evidence type="ECO:0000313" key="3">
    <source>
        <dbReference type="Proteomes" id="UP001497512"/>
    </source>
</evidence>
<protein>
    <submittedName>
        <fullName evidence="2">Uncharacterized protein</fullName>
    </submittedName>
</protein>
<sequence length="100" mass="11324">MTVISLDPRLLRTQEHKQIPLGNEGSSCVLLRVLRFACCRPRPAARLSRADATKDLLRFGRRRMFMTGPFLDSRLPPPPRLPSSVKLTTLGEPKNKRSKT</sequence>
<evidence type="ECO:0000313" key="2">
    <source>
        <dbReference type="EMBL" id="CAK9226740.1"/>
    </source>
</evidence>